<keyword evidence="2" id="KW-1185">Reference proteome</keyword>
<evidence type="ECO:0000313" key="1">
    <source>
        <dbReference type="EMBL" id="EXF81097.1"/>
    </source>
</evidence>
<dbReference type="CDD" id="cd02440">
    <property type="entry name" value="AdoMet_MTases"/>
    <property type="match status" value="1"/>
</dbReference>
<dbReference type="KEGG" id="cfj:CFIO01_08193"/>
<dbReference type="OrthoDB" id="4847803at2759"/>
<dbReference type="GO" id="GO:0032259">
    <property type="term" value="P:methylation"/>
    <property type="evidence" value="ECO:0007669"/>
    <property type="project" value="UniProtKB-KW"/>
</dbReference>
<dbReference type="GO" id="GO:0008168">
    <property type="term" value="F:methyltransferase activity"/>
    <property type="evidence" value="ECO:0007669"/>
    <property type="project" value="UniProtKB-KW"/>
</dbReference>
<gene>
    <name evidence="1" type="ORF">CFIO01_08193</name>
</gene>
<reference evidence="1 2" key="1">
    <citation type="submission" date="2014-02" db="EMBL/GenBank/DDBJ databases">
        <title>The genome sequence of Colletotrichum fioriniae PJ7.</title>
        <authorList>
            <person name="Baroncelli R."/>
            <person name="Thon M.R."/>
        </authorList>
    </citation>
    <scope>NUCLEOTIDE SEQUENCE [LARGE SCALE GENOMIC DNA]</scope>
    <source>
        <strain evidence="1 2">PJ7</strain>
    </source>
</reference>
<dbReference type="AlphaFoldDB" id="A0A010QM05"/>
<name>A0A010QM05_9PEZI</name>
<organism evidence="1 2">
    <name type="scientific">Colletotrichum fioriniae PJ7</name>
    <dbReference type="NCBI Taxonomy" id="1445577"/>
    <lineage>
        <taxon>Eukaryota</taxon>
        <taxon>Fungi</taxon>
        <taxon>Dikarya</taxon>
        <taxon>Ascomycota</taxon>
        <taxon>Pezizomycotina</taxon>
        <taxon>Sordariomycetes</taxon>
        <taxon>Hypocreomycetidae</taxon>
        <taxon>Glomerellales</taxon>
        <taxon>Glomerellaceae</taxon>
        <taxon>Colletotrichum</taxon>
        <taxon>Colletotrichum acutatum species complex</taxon>
    </lineage>
</organism>
<dbReference type="EMBL" id="JARH01000385">
    <property type="protein sequence ID" value="EXF81097.1"/>
    <property type="molecule type" value="Genomic_DNA"/>
</dbReference>
<sequence>MPKANSKKLATAQMSLSTSLKLTTSVINTDLILGHKIRVLIHDFLEEAKDPDAQQRIDSTTEANYISGPYFNQEQAKQVREAIVDVELPINISAPTRDNHEGRENEEGDLRARVDGLTVEEAIETIINGFLDKRRASGDARPCGPNDLAPVYAALHSYGRTIADFYGPHRWKTPGPFLPTRFPSCQPRNQRQGRSTHRDVIGLAAAKDDSAQPLEAKRQIAGHRLAPDFGTLQDYDRYSVDVAWVAVLQMSAPGGGSSDRSDAASPMSIASVTSDEGIELEVGDSDNDSILDDRMYEDLELPHAVRANDNMGGDTTRLEREVSVSSLLPRQHADLDTAYFAPNDEYNLFLAPIDVKKMQRVLDIGTGTGIFPSNVRFEIDDVESDWVYEEPFDFIFSRYMAGSLSDWPTFVSRAFENLRPGGWVEFQDYDFEFSSLNRSLRPHHKTHQWDQAFLKAARLCGIEPCPGSKLEGWVQDAGFINIGHKTIRVPLGPWAKDEYHQEIGLGNLIQLLDGLEGFTLRLFCGVLGKTEEEVSVLLSEVRQELRSQVFHAFGEFHVVYGQKPE</sequence>
<keyword evidence="1" id="KW-0489">Methyltransferase</keyword>
<dbReference type="Gene3D" id="3.40.50.150">
    <property type="entry name" value="Vaccinia Virus protein VP39"/>
    <property type="match status" value="1"/>
</dbReference>
<protein>
    <submittedName>
        <fullName evidence="1">Methyltransferase domain-containing protein</fullName>
    </submittedName>
</protein>
<dbReference type="InterPro" id="IPR029063">
    <property type="entry name" value="SAM-dependent_MTases_sf"/>
</dbReference>
<comment type="caution">
    <text evidence="1">The sequence shown here is derived from an EMBL/GenBank/DDBJ whole genome shotgun (WGS) entry which is preliminary data.</text>
</comment>
<proteinExistence type="predicted"/>
<dbReference type="eggNOG" id="ENOG502QWIX">
    <property type="taxonomic scope" value="Eukaryota"/>
</dbReference>
<dbReference type="SUPFAM" id="SSF53335">
    <property type="entry name" value="S-adenosyl-L-methionine-dependent methyltransferases"/>
    <property type="match status" value="1"/>
</dbReference>
<evidence type="ECO:0000313" key="2">
    <source>
        <dbReference type="Proteomes" id="UP000020467"/>
    </source>
</evidence>
<dbReference type="Pfam" id="PF13489">
    <property type="entry name" value="Methyltransf_23"/>
    <property type="match status" value="1"/>
</dbReference>
<dbReference type="HOGENOM" id="CLU_482313_0_0_1"/>
<dbReference type="Proteomes" id="UP000020467">
    <property type="component" value="Unassembled WGS sequence"/>
</dbReference>
<accession>A0A010QM05</accession>
<keyword evidence="1" id="KW-0808">Transferase</keyword>